<dbReference type="InterPro" id="IPR029002">
    <property type="entry name" value="PLPC/GPLD1"/>
</dbReference>
<reference evidence="3 4" key="1">
    <citation type="submission" date="2024-09" db="EMBL/GenBank/DDBJ databases">
        <authorList>
            <person name="Sun Q."/>
            <person name="Mori K."/>
        </authorList>
    </citation>
    <scope>NUCLEOTIDE SEQUENCE [LARGE SCALE GENOMIC DNA]</scope>
    <source>
        <strain evidence="3 4">TBRC 2205</strain>
    </source>
</reference>
<feature type="compositionally biased region" description="Low complexity" evidence="1">
    <location>
        <begin position="844"/>
        <end position="859"/>
    </location>
</feature>
<proteinExistence type="predicted"/>
<comment type="caution">
    <text evidence="3">The sequence shown here is derived from an EMBL/GenBank/DDBJ whole genome shotgun (WGS) entry which is preliminary data.</text>
</comment>
<feature type="domain" description="Phospholipase C/D" evidence="2">
    <location>
        <begin position="206"/>
        <end position="300"/>
    </location>
</feature>
<feature type="region of interest" description="Disordered" evidence="1">
    <location>
        <begin position="840"/>
        <end position="881"/>
    </location>
</feature>
<keyword evidence="4" id="KW-1185">Reference proteome</keyword>
<gene>
    <name evidence="3" type="ORF">ACFFHU_24200</name>
</gene>
<feature type="compositionally biased region" description="Polar residues" evidence="1">
    <location>
        <begin position="662"/>
        <end position="680"/>
    </location>
</feature>
<evidence type="ECO:0000313" key="4">
    <source>
        <dbReference type="Proteomes" id="UP001589894"/>
    </source>
</evidence>
<organism evidence="3 4">
    <name type="scientific">Plantactinospora siamensis</name>
    <dbReference type="NCBI Taxonomy" id="555372"/>
    <lineage>
        <taxon>Bacteria</taxon>
        <taxon>Bacillati</taxon>
        <taxon>Actinomycetota</taxon>
        <taxon>Actinomycetes</taxon>
        <taxon>Micromonosporales</taxon>
        <taxon>Micromonosporaceae</taxon>
        <taxon>Plantactinospora</taxon>
    </lineage>
</organism>
<name>A0ABV6P4N0_9ACTN</name>
<dbReference type="RefSeq" id="WP_377342501.1">
    <property type="nucleotide sequence ID" value="NZ_JBHLUE010000019.1"/>
</dbReference>
<feature type="compositionally biased region" description="Basic and acidic residues" evidence="1">
    <location>
        <begin position="861"/>
        <end position="881"/>
    </location>
</feature>
<evidence type="ECO:0000256" key="1">
    <source>
        <dbReference type="SAM" id="MobiDB-lite"/>
    </source>
</evidence>
<dbReference type="Proteomes" id="UP001589894">
    <property type="component" value="Unassembled WGS sequence"/>
</dbReference>
<evidence type="ECO:0000259" key="2">
    <source>
        <dbReference type="Pfam" id="PF00882"/>
    </source>
</evidence>
<dbReference type="EMBL" id="JBHLUE010000019">
    <property type="protein sequence ID" value="MFC0567228.1"/>
    <property type="molecule type" value="Genomic_DNA"/>
</dbReference>
<evidence type="ECO:0000313" key="3">
    <source>
        <dbReference type="EMBL" id="MFC0567228.1"/>
    </source>
</evidence>
<dbReference type="Pfam" id="PF00882">
    <property type="entry name" value="Zn_dep_PLPC"/>
    <property type="match status" value="1"/>
</dbReference>
<protein>
    <submittedName>
        <fullName evidence="3">Zinc dependent phospholipase C family protein</fullName>
    </submittedName>
</protein>
<sequence>MPGHFTHIYTARRVADLLASGTFTDWPDLGGGGDAVAGLDPVFCGQVMRKWEKFTAIGAIGPDLFFFSQDWSNDLLGPRSDDIMLALAVFYFFDAAKEDDWEPLLVILEDVDTTLTAIIRFLIKLQKIWDDFKAVWDATVGPLVDAASELLDDLTGGVLNEFKTGLEQLLDAIEAIGVQELTTFADVWGAMNTVVAKGFPEDSFLWSDMTHYRRTSALCQALVAQAQAQLDDSDAGQERYEQFLAYALGYITHIGTDTIAHSFVNEQCGGPYRDHPTRHHLIENHIDAWNYAQSGAGGTIPTDPWGKTDDYPEVSSSALWFAVQLTPQDPHGKQRPSPLSDDPAVRKEQLDVDGEMPMWMAESIVRALKETFADHPHPQIYSGDAYQQQIDQGKLTAVVRAVTGHGLDRPFQELLDAIAPPPPFAVPKGFPLPWEVATAYRLMITLYKLNFNGGWELPKPRVPDVVIVPPMSDFTNLFQPPDFSGVNGDNPVEDVCDVFIALVQWVTKEIAAVIKLIGDLIKAGLSPITYPVRVGLYEIAMKVWDIATKTHDVMAHTGILMPHAEQRYPDNGELKWPNEIDLPLITLGGTIDGAFKQALADAIDPFGNLDQDQSVVVAHSVRDPNQPYYPVLRYHADGRPPEDWEFHRPWAYPQFSEFEQGGANTLVPTPTETYDPSKSDPTGPPGAYKPMRPGPYPEGTTPDQVFFRTDAGFDEQGRLGYESAQSPWQTDQLNEALIGHAERRVSPLGDPVPFSAYLIGRLANPTDYATQFNLDADRGYAYLTWDWIRGGQTGQTDLGQSYRLPVAAPWRDTARWKQGAEPMQLTYVDPPPPPVIIELGPGAGSAAGDPASGAGAAADVPVRDPAGHDGTAEDDRAGGAS</sequence>
<accession>A0ABV6P4N0</accession>
<feature type="region of interest" description="Disordered" evidence="1">
    <location>
        <begin position="661"/>
        <end position="687"/>
    </location>
</feature>